<keyword evidence="1" id="KW-0812">Transmembrane</keyword>
<evidence type="ECO:0000313" key="4">
    <source>
        <dbReference type="Proteomes" id="UP000324832"/>
    </source>
</evidence>
<evidence type="ECO:0000313" key="3">
    <source>
        <dbReference type="EMBL" id="VVC88023.1"/>
    </source>
</evidence>
<organism evidence="3 4">
    <name type="scientific">Leptidea sinapis</name>
    <dbReference type="NCBI Taxonomy" id="189913"/>
    <lineage>
        <taxon>Eukaryota</taxon>
        <taxon>Metazoa</taxon>
        <taxon>Ecdysozoa</taxon>
        <taxon>Arthropoda</taxon>
        <taxon>Hexapoda</taxon>
        <taxon>Insecta</taxon>
        <taxon>Pterygota</taxon>
        <taxon>Neoptera</taxon>
        <taxon>Endopterygota</taxon>
        <taxon>Lepidoptera</taxon>
        <taxon>Glossata</taxon>
        <taxon>Ditrysia</taxon>
        <taxon>Papilionoidea</taxon>
        <taxon>Pieridae</taxon>
        <taxon>Dismorphiinae</taxon>
        <taxon>Leptidea</taxon>
    </lineage>
</organism>
<accession>A0A5E4PSF9</accession>
<keyword evidence="1" id="KW-1133">Transmembrane helix</keyword>
<proteinExistence type="predicted"/>
<protein>
    <submittedName>
        <fullName evidence="3">Uncharacterized protein</fullName>
    </submittedName>
</protein>
<name>A0A5E4PSF9_9NEOP</name>
<reference evidence="3 4" key="1">
    <citation type="submission" date="2017-07" db="EMBL/GenBank/DDBJ databases">
        <authorList>
            <person name="Talla V."/>
            <person name="Backstrom N."/>
        </authorList>
    </citation>
    <scope>NUCLEOTIDE SEQUENCE [LARGE SCALE GENOMIC DNA]</scope>
</reference>
<feature type="chain" id="PRO_5022902343" evidence="2">
    <location>
        <begin position="28"/>
        <end position="127"/>
    </location>
</feature>
<keyword evidence="1" id="KW-0472">Membrane</keyword>
<sequence length="127" mass="15136">MSDSVFEFEYFWAILLLFIMERICCLQEQFDKDFSILPEPQTSDESFNSNMEDFANRDDGSIYQRWFFYLNHDPYFGFILIIGLCWIKTKFLTAVSFNAYNNATYSSILLQYLSLVYYDQENSGKFS</sequence>
<dbReference type="AlphaFoldDB" id="A0A5E4PSF9"/>
<gene>
    <name evidence="3" type="ORF">LSINAPIS_LOCUS1487</name>
</gene>
<dbReference type="EMBL" id="FZQP02000226">
    <property type="protein sequence ID" value="VVC88023.1"/>
    <property type="molecule type" value="Genomic_DNA"/>
</dbReference>
<keyword evidence="4" id="KW-1185">Reference proteome</keyword>
<evidence type="ECO:0000256" key="1">
    <source>
        <dbReference type="SAM" id="Phobius"/>
    </source>
</evidence>
<feature type="signal peptide" evidence="2">
    <location>
        <begin position="1"/>
        <end position="27"/>
    </location>
</feature>
<feature type="transmembrane region" description="Helical" evidence="1">
    <location>
        <begin position="66"/>
        <end position="87"/>
    </location>
</feature>
<evidence type="ECO:0000256" key="2">
    <source>
        <dbReference type="SAM" id="SignalP"/>
    </source>
</evidence>
<dbReference type="Proteomes" id="UP000324832">
    <property type="component" value="Unassembled WGS sequence"/>
</dbReference>
<keyword evidence="2" id="KW-0732">Signal</keyword>